<dbReference type="InterPro" id="IPR012334">
    <property type="entry name" value="Pectin_lyas_fold"/>
</dbReference>
<keyword evidence="7" id="KW-0063">Aspartyl esterase</keyword>
<keyword evidence="6" id="KW-0378">Hydrolase</keyword>
<accession>A0AAV0Z0U1</accession>
<keyword evidence="5" id="KW-0134">Cell wall</keyword>
<evidence type="ECO:0000256" key="3">
    <source>
        <dbReference type="ARBA" id="ARBA00008891"/>
    </source>
</evidence>
<dbReference type="AlphaFoldDB" id="A0AAV0Z0U1"/>
<evidence type="ECO:0000256" key="5">
    <source>
        <dbReference type="ARBA" id="ARBA00022512"/>
    </source>
</evidence>
<dbReference type="PANTHER" id="PTHR31321">
    <property type="entry name" value="ACYL-COA THIOESTER HYDROLASE YBHC-RELATED"/>
    <property type="match status" value="1"/>
</dbReference>
<name>A0AAV0Z0U1_VICFA</name>
<comment type="pathway">
    <text evidence="2">Glycan metabolism; pectin degradation; 2-dehydro-3-deoxy-D-gluconate from pectin: step 1/5.</text>
</comment>
<feature type="chain" id="PRO_5043807588" description="pectinesterase" evidence="8">
    <location>
        <begin position="24"/>
        <end position="185"/>
    </location>
</feature>
<reference evidence="10 11" key="1">
    <citation type="submission" date="2023-01" db="EMBL/GenBank/DDBJ databases">
        <authorList>
            <person name="Kreplak J."/>
        </authorList>
    </citation>
    <scope>NUCLEOTIDE SEQUENCE [LARGE SCALE GENOMIC DNA]</scope>
</reference>
<evidence type="ECO:0000256" key="4">
    <source>
        <dbReference type="ARBA" id="ARBA00013229"/>
    </source>
</evidence>
<dbReference type="EMBL" id="OX451736">
    <property type="protein sequence ID" value="CAI8591064.1"/>
    <property type="molecule type" value="Genomic_DNA"/>
</dbReference>
<evidence type="ECO:0000256" key="2">
    <source>
        <dbReference type="ARBA" id="ARBA00005184"/>
    </source>
</evidence>
<comment type="similarity">
    <text evidence="3">Belongs to the pectinesterase family.</text>
</comment>
<dbReference type="PANTHER" id="PTHR31321:SF134">
    <property type="entry name" value="PECTINESTERASE"/>
    <property type="match status" value="1"/>
</dbReference>
<dbReference type="GO" id="GO:0042545">
    <property type="term" value="P:cell wall modification"/>
    <property type="evidence" value="ECO:0007669"/>
    <property type="project" value="InterPro"/>
</dbReference>
<dbReference type="SUPFAM" id="SSF51126">
    <property type="entry name" value="Pectin lyase-like"/>
    <property type="match status" value="1"/>
</dbReference>
<protein>
    <recommendedName>
        <fullName evidence="4">pectinesterase</fullName>
        <ecNumber evidence="4">3.1.1.11</ecNumber>
    </recommendedName>
</protein>
<gene>
    <name evidence="10" type="ORF">VFH_I470400</name>
</gene>
<evidence type="ECO:0000256" key="6">
    <source>
        <dbReference type="ARBA" id="ARBA00022801"/>
    </source>
</evidence>
<organism evidence="10 11">
    <name type="scientific">Vicia faba</name>
    <name type="common">Broad bean</name>
    <name type="synonym">Faba vulgaris</name>
    <dbReference type="NCBI Taxonomy" id="3906"/>
    <lineage>
        <taxon>Eukaryota</taxon>
        <taxon>Viridiplantae</taxon>
        <taxon>Streptophyta</taxon>
        <taxon>Embryophyta</taxon>
        <taxon>Tracheophyta</taxon>
        <taxon>Spermatophyta</taxon>
        <taxon>Magnoliopsida</taxon>
        <taxon>eudicotyledons</taxon>
        <taxon>Gunneridae</taxon>
        <taxon>Pentapetalae</taxon>
        <taxon>rosids</taxon>
        <taxon>fabids</taxon>
        <taxon>Fabales</taxon>
        <taxon>Fabaceae</taxon>
        <taxon>Papilionoideae</taxon>
        <taxon>50 kb inversion clade</taxon>
        <taxon>NPAAA clade</taxon>
        <taxon>Hologalegina</taxon>
        <taxon>IRL clade</taxon>
        <taxon>Fabeae</taxon>
        <taxon>Vicia</taxon>
    </lineage>
</organism>
<feature type="signal peptide" evidence="8">
    <location>
        <begin position="1"/>
        <end position="23"/>
    </location>
</feature>
<feature type="domain" description="Pectinesterase catalytic" evidence="9">
    <location>
        <begin position="33"/>
        <end position="165"/>
    </location>
</feature>
<keyword evidence="8" id="KW-0732">Signal</keyword>
<keyword evidence="11" id="KW-1185">Reference proteome</keyword>
<evidence type="ECO:0000256" key="7">
    <source>
        <dbReference type="ARBA" id="ARBA00023085"/>
    </source>
</evidence>
<sequence>MQSLQSFAFILIFVILAFDVCESDDCSNPLKSISVSQSGKANFKTIQSAIDFVPAGNSQWIHIQISSGVYKEQVLIPKNKPCIYLEGAGSKSTSIEWGSHENATFDIKASNTAAKGITFTNTLNMPVLLDVINVVQAKAAKIHADKCAFYSCSFLGVQKYVLCESCRLLGMRSLDQMVVKEGSWS</sequence>
<evidence type="ECO:0000259" key="9">
    <source>
        <dbReference type="Pfam" id="PF01095"/>
    </source>
</evidence>
<comment type="subcellular location">
    <subcellularLocation>
        <location evidence="1">Secreted</location>
        <location evidence="1">Cell wall</location>
    </subcellularLocation>
</comment>
<evidence type="ECO:0000313" key="11">
    <source>
        <dbReference type="Proteomes" id="UP001157006"/>
    </source>
</evidence>
<dbReference type="Pfam" id="PF01095">
    <property type="entry name" value="Pectinesterase"/>
    <property type="match status" value="1"/>
</dbReference>
<evidence type="ECO:0000256" key="8">
    <source>
        <dbReference type="SAM" id="SignalP"/>
    </source>
</evidence>
<dbReference type="GO" id="GO:0030599">
    <property type="term" value="F:pectinesterase activity"/>
    <property type="evidence" value="ECO:0007669"/>
    <property type="project" value="UniProtKB-EC"/>
</dbReference>
<dbReference type="InterPro" id="IPR000070">
    <property type="entry name" value="Pectinesterase_cat"/>
</dbReference>
<keyword evidence="5" id="KW-0964">Secreted</keyword>
<dbReference type="GO" id="GO:0045490">
    <property type="term" value="P:pectin catabolic process"/>
    <property type="evidence" value="ECO:0007669"/>
    <property type="project" value="TreeGrafter"/>
</dbReference>
<dbReference type="EC" id="3.1.1.11" evidence="4"/>
<evidence type="ECO:0000256" key="1">
    <source>
        <dbReference type="ARBA" id="ARBA00004191"/>
    </source>
</evidence>
<dbReference type="InterPro" id="IPR011050">
    <property type="entry name" value="Pectin_lyase_fold/virulence"/>
</dbReference>
<dbReference type="Gene3D" id="2.160.20.10">
    <property type="entry name" value="Single-stranded right-handed beta-helix, Pectin lyase-like"/>
    <property type="match status" value="1"/>
</dbReference>
<evidence type="ECO:0000313" key="10">
    <source>
        <dbReference type="EMBL" id="CAI8591064.1"/>
    </source>
</evidence>
<dbReference type="Proteomes" id="UP001157006">
    <property type="component" value="Chromosome 1L"/>
</dbReference>
<proteinExistence type="inferred from homology"/>